<feature type="chain" id="PRO_5006138256" evidence="1">
    <location>
        <begin position="23"/>
        <end position="92"/>
    </location>
</feature>
<dbReference type="EMBL" id="LJTC01000003">
    <property type="protein sequence ID" value="KPM84326.1"/>
    <property type="molecule type" value="Genomic_DNA"/>
</dbReference>
<dbReference type="RefSeq" id="WP_054551984.1">
    <property type="nucleotide sequence ID" value="NZ_LJTC01000003.1"/>
</dbReference>
<gene>
    <name evidence="2" type="ORF">AOG27_05355</name>
</gene>
<dbReference type="AlphaFoldDB" id="A0A0P7E3T2"/>
<proteinExistence type="predicted"/>
<sequence length="92" mass="10043">MNNSLKLTTAALLVLGSTQASATDFELDISNTITQSVKSYVQQASIELKESVMNSIEFDAQKLLDTYMSEDAIASKEEELKIAQAPKATNKQ</sequence>
<name>A0A0P7E3T2_9GAMM</name>
<dbReference type="Proteomes" id="UP000050378">
    <property type="component" value="Unassembled WGS sequence"/>
</dbReference>
<comment type="caution">
    <text evidence="2">The sequence shown here is derived from an EMBL/GenBank/DDBJ whole genome shotgun (WGS) entry which is preliminary data.</text>
</comment>
<dbReference type="STRING" id="570156.AOG27_05355"/>
<feature type="signal peptide" evidence="1">
    <location>
        <begin position="1"/>
        <end position="22"/>
    </location>
</feature>
<keyword evidence="1" id="KW-0732">Signal</keyword>
<evidence type="ECO:0000313" key="3">
    <source>
        <dbReference type="Proteomes" id="UP000050378"/>
    </source>
</evidence>
<protein>
    <submittedName>
        <fullName evidence="2">Uncharacterized protein</fullName>
    </submittedName>
</protein>
<evidence type="ECO:0000256" key="1">
    <source>
        <dbReference type="SAM" id="SignalP"/>
    </source>
</evidence>
<accession>A0A0P7E3T2</accession>
<dbReference type="OrthoDB" id="6311244at2"/>
<organism evidence="2 3">
    <name type="scientific">Pseudoalteromonas lipolytica</name>
    <dbReference type="NCBI Taxonomy" id="570156"/>
    <lineage>
        <taxon>Bacteria</taxon>
        <taxon>Pseudomonadati</taxon>
        <taxon>Pseudomonadota</taxon>
        <taxon>Gammaproteobacteria</taxon>
        <taxon>Alteromonadales</taxon>
        <taxon>Pseudoalteromonadaceae</taxon>
        <taxon>Pseudoalteromonas</taxon>
    </lineage>
</organism>
<reference evidence="2 3" key="1">
    <citation type="submission" date="2015-09" db="EMBL/GenBank/DDBJ databases">
        <title>Draft Genome Sequence of Pseudoalteromonas lipolytica UCD-48B.</title>
        <authorList>
            <person name="Krusor M."/>
            <person name="Coil D.A."/>
            <person name="Lang J.M."/>
            <person name="Eisen J.A."/>
            <person name="Alexiev A."/>
        </authorList>
    </citation>
    <scope>NUCLEOTIDE SEQUENCE [LARGE SCALE GENOMIC DNA]</scope>
    <source>
        <strain evidence="2 3">UCD-48B</strain>
    </source>
</reference>
<dbReference type="PATRIC" id="fig|570156.3.peg.2053"/>
<evidence type="ECO:0000313" key="2">
    <source>
        <dbReference type="EMBL" id="KPM84326.1"/>
    </source>
</evidence>